<gene>
    <name evidence="1" type="ORF">M0M44_11710</name>
</gene>
<evidence type="ECO:0000313" key="2">
    <source>
        <dbReference type="Proteomes" id="UP000829998"/>
    </source>
</evidence>
<sequence length="640" mass="75160">MHYYYPLSSKDFTFENIFSSESISPPFFYKNRGFGIDYFYVIPIINHNNAIILFSNPPIYELTDNYKIILQIDENSLDLDNLIFLQEGVFAYQKTIYLDKSNFILNFFSEKDRRVSILKAATSLPTKNVEKFLNNFKVIDEESCISFDFKSELYNLETSSSKIILQEDKKFNQFKGLVYGITTGLYNYQPEGEKLFRRLLKEIVNSFAELKSRFADGNASYSKNKDKNKENDNYFYTKQLLDLIDLAKETYYNVYGELNFNEDVLAEILYEKLESVSSLEEAKQFIKFIKIRDEAFDTLEFQDLKKKFSNYSNYQQNESPINRLGILINQFVNKSINNTKNKYDLTELNDNIKILIYEIDQYAANSLRGNSHHENFSIDSLEYDFNKNEINIKNKFHGLSDNELFDMVSINNIILKFSDKNDKILRKDAILHIVKEVGDFFSKGNKETLLYQYLNNEIDTYAFEKITNSVMKNFVAFIFNIESLEKLENFIGKKNIEKDWMAYSFWGSFNGFANLSGNFTKTLFSTEGENVQLYLDQYLKKYVEILKNFKVDQTLRLPASKNEINNNEEYFSNSSISNFYVKVVFGNYDISKEGLIYLMSIKDKEEFCKEAKLKFKMGKKKAEKLFATVKQNFDSPLLFN</sequence>
<dbReference type="EMBL" id="CP096829">
    <property type="protein sequence ID" value="UPZ17987.1"/>
    <property type="molecule type" value="Genomic_DNA"/>
</dbReference>
<dbReference type="Proteomes" id="UP000829998">
    <property type="component" value="Chromosome"/>
</dbReference>
<name>A0ABY4LYW9_9FLAO</name>
<organism evidence="1 2">
    <name type="scientific">Flavobacterium humidisoli</name>
    <dbReference type="NCBI Taxonomy" id="2937442"/>
    <lineage>
        <taxon>Bacteria</taxon>
        <taxon>Pseudomonadati</taxon>
        <taxon>Bacteroidota</taxon>
        <taxon>Flavobacteriia</taxon>
        <taxon>Flavobacteriales</taxon>
        <taxon>Flavobacteriaceae</taxon>
        <taxon>Flavobacterium</taxon>
    </lineage>
</organism>
<reference evidence="1 2" key="1">
    <citation type="submission" date="2022-04" db="EMBL/GenBank/DDBJ databases">
        <authorList>
            <person name="Ra J.-S."/>
            <person name="Kim S.-B."/>
        </authorList>
    </citation>
    <scope>NUCLEOTIDE SEQUENCE [LARGE SCALE GENOMIC DNA]</scope>
    <source>
        <strain evidence="1 2">MMS21-Er5</strain>
    </source>
</reference>
<dbReference type="RefSeq" id="WP_248729925.1">
    <property type="nucleotide sequence ID" value="NZ_CP096829.1"/>
</dbReference>
<evidence type="ECO:0000313" key="1">
    <source>
        <dbReference type="EMBL" id="UPZ17987.1"/>
    </source>
</evidence>
<accession>A0ABY4LYW9</accession>
<keyword evidence="2" id="KW-1185">Reference proteome</keyword>
<proteinExistence type="predicted"/>
<protein>
    <submittedName>
        <fullName evidence="1">Uncharacterized protein</fullName>
    </submittedName>
</protein>